<evidence type="ECO:0000256" key="1">
    <source>
        <dbReference type="SAM" id="MobiDB-lite"/>
    </source>
</evidence>
<accession>A0AAD7M9H8</accession>
<organism evidence="2 3">
    <name type="scientific">Mycena rosella</name>
    <name type="common">Pink bonnet</name>
    <name type="synonym">Agaricus rosellus</name>
    <dbReference type="NCBI Taxonomy" id="1033263"/>
    <lineage>
        <taxon>Eukaryota</taxon>
        <taxon>Fungi</taxon>
        <taxon>Dikarya</taxon>
        <taxon>Basidiomycota</taxon>
        <taxon>Agaricomycotina</taxon>
        <taxon>Agaricomycetes</taxon>
        <taxon>Agaricomycetidae</taxon>
        <taxon>Agaricales</taxon>
        <taxon>Marasmiineae</taxon>
        <taxon>Mycenaceae</taxon>
        <taxon>Mycena</taxon>
    </lineage>
</organism>
<dbReference type="EMBL" id="JARKIE010000006">
    <property type="protein sequence ID" value="KAJ7706816.1"/>
    <property type="molecule type" value="Genomic_DNA"/>
</dbReference>
<reference evidence="2" key="1">
    <citation type="submission" date="2023-03" db="EMBL/GenBank/DDBJ databases">
        <title>Massive genome expansion in bonnet fungi (Mycena s.s.) driven by repeated elements and novel gene families across ecological guilds.</title>
        <authorList>
            <consortium name="Lawrence Berkeley National Laboratory"/>
            <person name="Harder C.B."/>
            <person name="Miyauchi S."/>
            <person name="Viragh M."/>
            <person name="Kuo A."/>
            <person name="Thoen E."/>
            <person name="Andreopoulos B."/>
            <person name="Lu D."/>
            <person name="Skrede I."/>
            <person name="Drula E."/>
            <person name="Henrissat B."/>
            <person name="Morin E."/>
            <person name="Kohler A."/>
            <person name="Barry K."/>
            <person name="LaButti K."/>
            <person name="Morin E."/>
            <person name="Salamov A."/>
            <person name="Lipzen A."/>
            <person name="Mereny Z."/>
            <person name="Hegedus B."/>
            <person name="Baldrian P."/>
            <person name="Stursova M."/>
            <person name="Weitz H."/>
            <person name="Taylor A."/>
            <person name="Grigoriev I.V."/>
            <person name="Nagy L.G."/>
            <person name="Martin F."/>
            <person name="Kauserud H."/>
        </authorList>
    </citation>
    <scope>NUCLEOTIDE SEQUENCE</scope>
    <source>
        <strain evidence="2">CBHHK067</strain>
    </source>
</reference>
<evidence type="ECO:0000313" key="2">
    <source>
        <dbReference type="EMBL" id="KAJ7706816.1"/>
    </source>
</evidence>
<gene>
    <name evidence="2" type="ORF">B0H17DRAFT_1192381</name>
</gene>
<dbReference type="AlphaFoldDB" id="A0AAD7M9H8"/>
<protein>
    <submittedName>
        <fullName evidence="2">Uncharacterized protein</fullName>
    </submittedName>
</protein>
<comment type="caution">
    <text evidence="2">The sequence shown here is derived from an EMBL/GenBank/DDBJ whole genome shotgun (WGS) entry which is preliminary data.</text>
</comment>
<sequence>MPALPEARCGTRPQTCGAAAKRVRRSPTAPLAPRARSPWRCPSSRRTDHTAVSCASSPSRTFVALALPTDRARIVAWRPTYRKSGGGQNLTKALLAMINALAVHRLRIRSYNRHPYVLGQTVSRYTHRLSPPAHHHAALPVYPPLTMLAELERSNTASVPRAPPPTSSRVSLEAHSAMALHRPHPLTSHKQFFVLETGHPGRRASWPLAAANAWDAIFSRKRESTPETWFRLL</sequence>
<name>A0AAD7M9H8_MYCRO</name>
<proteinExistence type="predicted"/>
<dbReference type="Proteomes" id="UP001221757">
    <property type="component" value="Unassembled WGS sequence"/>
</dbReference>
<keyword evidence="3" id="KW-1185">Reference proteome</keyword>
<feature type="region of interest" description="Disordered" evidence="1">
    <location>
        <begin position="1"/>
        <end position="46"/>
    </location>
</feature>
<evidence type="ECO:0000313" key="3">
    <source>
        <dbReference type="Proteomes" id="UP001221757"/>
    </source>
</evidence>